<reference evidence="1 2" key="1">
    <citation type="submission" date="2014-04" db="EMBL/GenBank/DDBJ databases">
        <authorList>
            <consortium name="DOE Joint Genome Institute"/>
            <person name="Kuo A."/>
            <person name="Girlanda M."/>
            <person name="Perotto S."/>
            <person name="Kohler A."/>
            <person name="Nagy L.G."/>
            <person name="Floudas D."/>
            <person name="Copeland A."/>
            <person name="Barry K.W."/>
            <person name="Cichocki N."/>
            <person name="Veneault-Fourrey C."/>
            <person name="LaButti K."/>
            <person name="Lindquist E.A."/>
            <person name="Lipzen A."/>
            <person name="Lundell T."/>
            <person name="Morin E."/>
            <person name="Murat C."/>
            <person name="Sun H."/>
            <person name="Tunlid A."/>
            <person name="Henrissat B."/>
            <person name="Grigoriev I.V."/>
            <person name="Hibbett D.S."/>
            <person name="Martin F."/>
            <person name="Nordberg H.P."/>
            <person name="Cantor M.N."/>
            <person name="Hua S.X."/>
        </authorList>
    </citation>
    <scope>NUCLEOTIDE SEQUENCE [LARGE SCALE GENOMIC DNA]</scope>
    <source>
        <strain evidence="1 2">MUT 4182</strain>
    </source>
</reference>
<dbReference type="STRING" id="1051891.A0A0C3Q3L5"/>
<dbReference type="SUPFAM" id="SSF81383">
    <property type="entry name" value="F-box domain"/>
    <property type="match status" value="1"/>
</dbReference>
<dbReference type="Gene3D" id="1.20.1280.50">
    <property type="match status" value="1"/>
</dbReference>
<sequence>MSDTLITDSKDTPASPVRPRHINDLPYDVFHLIFSICFQAPLAGVPFPVLASHVCRTWRQHALNTPNFWTKLEFHQKKPQFEQYRVWLERANGSPFDVFIDQKPFQKASLKHAKEIMRLIMPNIASLRTLEVARVPQKVLCVIFDRLTWVSAPQLRKLAVKAERNTAWYGEGKPSKWKFKPFIEGEAPSLQELNLSGINPTHTISRFKNLKFVRLKWSGVFGGPNSTSYDHAKSVQDLLTTLPNLEYLLVNDGRYHDIWPHVHESQQLPAHPPPITHKNLIHASIGASPSNVSAIVASLVVPKLRYAIDRQQNELAVGVSCLGAIARSNPCPFSSLVSLRLAGGYGTASMIVHPENSTNMGCLEGALARLKRLKSLTLDQVNFEDDQYLPCLERTCPKLQWLRLVLCQRYTMKQVRSIVEARLAANKKLRPLVRLIVHQWAYEAPIPFEHSDREWLEGAVQFDVKKYPLESTSGQDYLSVVKGIRSLTYM</sequence>
<protein>
    <submittedName>
        <fullName evidence="1">Uncharacterized protein</fullName>
    </submittedName>
</protein>
<dbReference type="SUPFAM" id="SSF52047">
    <property type="entry name" value="RNI-like"/>
    <property type="match status" value="1"/>
</dbReference>
<accession>A0A0C3Q3L5</accession>
<dbReference type="PANTHER" id="PTHR38926">
    <property type="entry name" value="F-BOX DOMAIN CONTAINING PROTEIN, EXPRESSED"/>
    <property type="match status" value="1"/>
</dbReference>
<keyword evidence="2" id="KW-1185">Reference proteome</keyword>
<dbReference type="EMBL" id="KN823412">
    <property type="protein sequence ID" value="KIO17234.1"/>
    <property type="molecule type" value="Genomic_DNA"/>
</dbReference>
<reference evidence="2" key="2">
    <citation type="submission" date="2015-01" db="EMBL/GenBank/DDBJ databases">
        <title>Evolutionary Origins and Diversification of the Mycorrhizal Mutualists.</title>
        <authorList>
            <consortium name="DOE Joint Genome Institute"/>
            <consortium name="Mycorrhizal Genomics Consortium"/>
            <person name="Kohler A."/>
            <person name="Kuo A."/>
            <person name="Nagy L.G."/>
            <person name="Floudas D."/>
            <person name="Copeland A."/>
            <person name="Barry K.W."/>
            <person name="Cichocki N."/>
            <person name="Veneault-Fourrey C."/>
            <person name="LaButti K."/>
            <person name="Lindquist E.A."/>
            <person name="Lipzen A."/>
            <person name="Lundell T."/>
            <person name="Morin E."/>
            <person name="Murat C."/>
            <person name="Riley R."/>
            <person name="Ohm R."/>
            <person name="Sun H."/>
            <person name="Tunlid A."/>
            <person name="Henrissat B."/>
            <person name="Grigoriev I.V."/>
            <person name="Hibbett D.S."/>
            <person name="Martin F."/>
        </authorList>
    </citation>
    <scope>NUCLEOTIDE SEQUENCE [LARGE SCALE GENOMIC DNA]</scope>
    <source>
        <strain evidence="2">MUT 4182</strain>
    </source>
</reference>
<dbReference type="AlphaFoldDB" id="A0A0C3Q3L5"/>
<dbReference type="HOGENOM" id="CLU_055177_0_0_1"/>
<dbReference type="Proteomes" id="UP000054248">
    <property type="component" value="Unassembled WGS sequence"/>
</dbReference>
<proteinExistence type="predicted"/>
<gene>
    <name evidence="1" type="ORF">M407DRAFT_33120</name>
</gene>
<dbReference type="OrthoDB" id="3341212at2759"/>
<dbReference type="InterPro" id="IPR036047">
    <property type="entry name" value="F-box-like_dom_sf"/>
</dbReference>
<name>A0A0C3Q3L5_9AGAM</name>
<evidence type="ECO:0000313" key="2">
    <source>
        <dbReference type="Proteomes" id="UP000054248"/>
    </source>
</evidence>
<dbReference type="Gene3D" id="3.80.10.10">
    <property type="entry name" value="Ribonuclease Inhibitor"/>
    <property type="match status" value="1"/>
</dbReference>
<dbReference type="InterPro" id="IPR032675">
    <property type="entry name" value="LRR_dom_sf"/>
</dbReference>
<dbReference type="PANTHER" id="PTHR38926:SF5">
    <property type="entry name" value="F-BOX AND LEUCINE-RICH REPEAT PROTEIN 6"/>
    <property type="match status" value="1"/>
</dbReference>
<evidence type="ECO:0000313" key="1">
    <source>
        <dbReference type="EMBL" id="KIO17234.1"/>
    </source>
</evidence>
<organism evidence="1 2">
    <name type="scientific">Tulasnella calospora MUT 4182</name>
    <dbReference type="NCBI Taxonomy" id="1051891"/>
    <lineage>
        <taxon>Eukaryota</taxon>
        <taxon>Fungi</taxon>
        <taxon>Dikarya</taxon>
        <taxon>Basidiomycota</taxon>
        <taxon>Agaricomycotina</taxon>
        <taxon>Agaricomycetes</taxon>
        <taxon>Cantharellales</taxon>
        <taxon>Tulasnellaceae</taxon>
        <taxon>Tulasnella</taxon>
    </lineage>
</organism>